<gene>
    <name evidence="1" type="ORF">CLOBOL_03421</name>
</gene>
<accession>A8RSS2</accession>
<evidence type="ECO:0000313" key="2">
    <source>
        <dbReference type="Proteomes" id="UP000005396"/>
    </source>
</evidence>
<comment type="caution">
    <text evidence="1">The sequence shown here is derived from an EMBL/GenBank/DDBJ whole genome shotgun (WGS) entry which is preliminary data.</text>
</comment>
<dbReference type="EMBL" id="ABCC02000030">
    <property type="protein sequence ID" value="EDP16269.1"/>
    <property type="molecule type" value="Genomic_DNA"/>
</dbReference>
<dbReference type="eggNOG" id="COG5301">
    <property type="taxonomic scope" value="Bacteria"/>
</dbReference>
<dbReference type="PaxDb" id="411902-CLOBOL_03421"/>
<protein>
    <submittedName>
        <fullName evidence="1">Uncharacterized protein</fullName>
    </submittedName>
</protein>
<organism evidence="1 2">
    <name type="scientific">Enterocloster bolteae (strain ATCC BAA-613 / DSM 15670 / CCUG 46953 / JCM 12243 / WAL 16351)</name>
    <name type="common">Clostridium bolteae</name>
    <dbReference type="NCBI Taxonomy" id="411902"/>
    <lineage>
        <taxon>Bacteria</taxon>
        <taxon>Bacillati</taxon>
        <taxon>Bacillota</taxon>
        <taxon>Clostridia</taxon>
        <taxon>Lachnospirales</taxon>
        <taxon>Lachnospiraceae</taxon>
        <taxon>Enterocloster</taxon>
    </lineage>
</organism>
<sequence length="67" mass="7618">MIVDDVLHFIAPEAGTGTMAFMYLVKVNIVNGGFGLYVEAANRICFLESNAWLENRNWSNSFNLYIR</sequence>
<reference evidence="1 2" key="1">
    <citation type="submission" date="2007-08" db="EMBL/GenBank/DDBJ databases">
        <authorList>
            <person name="Fulton L."/>
            <person name="Clifton S."/>
            <person name="Fulton B."/>
            <person name="Xu J."/>
            <person name="Minx P."/>
            <person name="Pepin K.H."/>
            <person name="Johnson M."/>
            <person name="Thiruvilangam P."/>
            <person name="Bhonagiri V."/>
            <person name="Nash W.E."/>
            <person name="Mardis E.R."/>
            <person name="Wilson R.K."/>
        </authorList>
    </citation>
    <scope>NUCLEOTIDE SEQUENCE [LARGE SCALE GENOMIC DNA]</scope>
    <source>
        <strain evidence="2">ATCC BAA-613 / DSM 15670 / CCUG 46953 / JCM 12243 / WAL 16351</strain>
    </source>
</reference>
<evidence type="ECO:0000313" key="1">
    <source>
        <dbReference type="EMBL" id="EDP16269.1"/>
    </source>
</evidence>
<reference evidence="1 2" key="2">
    <citation type="submission" date="2007-09" db="EMBL/GenBank/DDBJ databases">
        <title>Draft genome sequence of Clostridium bolteae (ATCC BAA-613).</title>
        <authorList>
            <person name="Sudarsanam P."/>
            <person name="Ley R."/>
            <person name="Guruge J."/>
            <person name="Turnbaugh P.J."/>
            <person name="Mahowald M."/>
            <person name="Liep D."/>
            <person name="Gordon J."/>
        </authorList>
    </citation>
    <scope>NUCLEOTIDE SEQUENCE [LARGE SCALE GENOMIC DNA]</scope>
    <source>
        <strain evidence="2">ATCC BAA-613 / DSM 15670 / CCUG 46953 / JCM 12243 / WAL 16351</strain>
    </source>
</reference>
<dbReference type="AlphaFoldDB" id="A8RSS2"/>
<proteinExistence type="predicted"/>
<name>A8RSS2_ENTBW</name>
<dbReference type="HOGENOM" id="CLU_2804810_0_0_9"/>
<dbReference type="Proteomes" id="UP000005396">
    <property type="component" value="Unassembled WGS sequence"/>
</dbReference>